<dbReference type="Gene3D" id="3.40.50.1390">
    <property type="entry name" value="Resolvase, N-terminal catalytic domain"/>
    <property type="match status" value="1"/>
</dbReference>
<dbReference type="InterPro" id="IPR038109">
    <property type="entry name" value="DNA_bind_recomb_sf"/>
</dbReference>
<dbReference type="SMART" id="SM00857">
    <property type="entry name" value="Resolvase"/>
    <property type="match status" value="1"/>
</dbReference>
<feature type="domain" description="Resolvase/invertase-type recombinase catalytic" evidence="2">
    <location>
        <begin position="6"/>
        <end position="154"/>
    </location>
</feature>
<reference evidence="5" key="1">
    <citation type="submission" date="2016-10" db="EMBL/GenBank/DDBJ databases">
        <authorList>
            <person name="Varghese N."/>
            <person name="Submissions S."/>
        </authorList>
    </citation>
    <scope>NUCLEOTIDE SEQUENCE [LARGE SCALE GENOMIC DNA]</scope>
    <source>
        <strain evidence="5">DSM 21772</strain>
    </source>
</reference>
<dbReference type="Gene3D" id="3.90.1750.20">
    <property type="entry name" value="Putative Large Serine Recombinase, Chain B, Domain 2"/>
    <property type="match status" value="1"/>
</dbReference>
<dbReference type="PROSITE" id="PS51737">
    <property type="entry name" value="RECOMBINASE_DNA_BIND"/>
    <property type="match status" value="1"/>
</dbReference>
<feature type="region of interest" description="Disordered" evidence="1">
    <location>
        <begin position="139"/>
        <end position="168"/>
    </location>
</feature>
<keyword evidence="5" id="KW-1185">Reference proteome</keyword>
<dbReference type="GO" id="GO:0000150">
    <property type="term" value="F:DNA strand exchange activity"/>
    <property type="evidence" value="ECO:0007669"/>
    <property type="project" value="InterPro"/>
</dbReference>
<dbReference type="InterPro" id="IPR036162">
    <property type="entry name" value="Resolvase-like_N_sf"/>
</dbReference>
<dbReference type="CDD" id="cd00338">
    <property type="entry name" value="Ser_Recombinase"/>
    <property type="match status" value="1"/>
</dbReference>
<dbReference type="PROSITE" id="PS51736">
    <property type="entry name" value="RECOMBINASES_3"/>
    <property type="match status" value="1"/>
</dbReference>
<accession>A0A1H1SCQ0</accession>
<feature type="domain" description="Recombinase" evidence="3">
    <location>
        <begin position="163"/>
        <end position="269"/>
    </location>
</feature>
<dbReference type="EMBL" id="LT629742">
    <property type="protein sequence ID" value="SDS45880.1"/>
    <property type="molecule type" value="Genomic_DNA"/>
</dbReference>
<evidence type="ECO:0000259" key="3">
    <source>
        <dbReference type="PROSITE" id="PS51737"/>
    </source>
</evidence>
<evidence type="ECO:0000313" key="5">
    <source>
        <dbReference type="Proteomes" id="UP000181956"/>
    </source>
</evidence>
<dbReference type="OrthoDB" id="4500247at2"/>
<sequence>MDQLRSVAIYARISSDPSGQALGVARQLEDCRKLAAERGWGVAEEYVDNDVSAYSGKTRPSYQRMVADIEQGRRDGVVVYNLDRLTRRPVELEQFAEICERAGVRQLATVTADVDLGTDDGMFMARIFAAFAAKESARKSERLRRKARQNAEAGKPGGGANRPFGYEPDKLTVNPVEAELIRQAMRRVLAGESVRSVAVWMDTQGVPTSTGAEWRTPTLRAILLSPRIAGLRSHLGEVVGPAIWDGIITLEERQQLLNVFAAKVATGRRTPRSYLLSGMLRCGKCGGRLFSSARQLERRYVCLSGPDHGGCGGITVTAPPVEEWIAAAVLYRLDTPQMGDTLTGRRADDARHSELLEQLTCAQAKMAELASMWADGDISRPEWKAAREPLEHRIKTIDRQLSQITGSTALEGIVGHGQELRTRWEGMNLQRQAAIVAAVLDHAVITPAVKKGGKFDPNRIEPVWTL</sequence>
<dbReference type="PANTHER" id="PTHR30461">
    <property type="entry name" value="DNA-INVERTASE FROM LAMBDOID PROPHAGE"/>
    <property type="match status" value="1"/>
</dbReference>
<evidence type="ECO:0000259" key="2">
    <source>
        <dbReference type="PROSITE" id="PS51736"/>
    </source>
</evidence>
<dbReference type="PANTHER" id="PTHR30461:SF23">
    <property type="entry name" value="DNA RECOMBINASE-RELATED"/>
    <property type="match status" value="1"/>
</dbReference>
<gene>
    <name evidence="4" type="ORF">SAMN04489834_1518</name>
</gene>
<dbReference type="RefSeq" id="WP_083363494.1">
    <property type="nucleotide sequence ID" value="NZ_LT629742.1"/>
</dbReference>
<dbReference type="Pfam" id="PF13408">
    <property type="entry name" value="Zn_ribbon_recom"/>
    <property type="match status" value="1"/>
</dbReference>
<proteinExistence type="predicted"/>
<evidence type="ECO:0000313" key="4">
    <source>
        <dbReference type="EMBL" id="SDS45880.1"/>
    </source>
</evidence>
<evidence type="ECO:0000256" key="1">
    <source>
        <dbReference type="SAM" id="MobiDB-lite"/>
    </source>
</evidence>
<protein>
    <submittedName>
        <fullName evidence="4">Site-specific DNA recombinase</fullName>
    </submittedName>
</protein>
<dbReference type="GO" id="GO:0003677">
    <property type="term" value="F:DNA binding"/>
    <property type="evidence" value="ECO:0007669"/>
    <property type="project" value="InterPro"/>
</dbReference>
<dbReference type="InterPro" id="IPR011109">
    <property type="entry name" value="DNA_bind_recombinase_dom"/>
</dbReference>
<dbReference type="InterPro" id="IPR006119">
    <property type="entry name" value="Resolv_N"/>
</dbReference>
<dbReference type="InterPro" id="IPR025827">
    <property type="entry name" value="Zn_ribbon_recom_dom"/>
</dbReference>
<name>A0A1H1SCQ0_9MICO</name>
<organism evidence="4 5">
    <name type="scientific">Microterricola viridarii</name>
    <dbReference type="NCBI Taxonomy" id="412690"/>
    <lineage>
        <taxon>Bacteria</taxon>
        <taxon>Bacillati</taxon>
        <taxon>Actinomycetota</taxon>
        <taxon>Actinomycetes</taxon>
        <taxon>Micrococcales</taxon>
        <taxon>Microbacteriaceae</taxon>
        <taxon>Microterricola</taxon>
    </lineage>
</organism>
<dbReference type="Pfam" id="PF07508">
    <property type="entry name" value="Recombinase"/>
    <property type="match status" value="1"/>
</dbReference>
<dbReference type="AlphaFoldDB" id="A0A1H1SCQ0"/>
<dbReference type="Pfam" id="PF00239">
    <property type="entry name" value="Resolvase"/>
    <property type="match status" value="1"/>
</dbReference>
<dbReference type="SUPFAM" id="SSF53041">
    <property type="entry name" value="Resolvase-like"/>
    <property type="match status" value="1"/>
</dbReference>
<dbReference type="InterPro" id="IPR050639">
    <property type="entry name" value="SSR_resolvase"/>
</dbReference>
<dbReference type="Proteomes" id="UP000181956">
    <property type="component" value="Chromosome I"/>
</dbReference>